<feature type="domain" description="CUE" evidence="9">
    <location>
        <begin position="647"/>
        <end position="690"/>
    </location>
</feature>
<evidence type="ECO:0000313" key="10">
    <source>
        <dbReference type="EMBL" id="CDH49878.1"/>
    </source>
</evidence>
<dbReference type="CDD" id="cd14279">
    <property type="entry name" value="CUE"/>
    <property type="match status" value="1"/>
</dbReference>
<organism evidence="10 11">
    <name type="scientific">Lichtheimia corymbifera JMRC:FSU:9682</name>
    <dbReference type="NCBI Taxonomy" id="1263082"/>
    <lineage>
        <taxon>Eukaryota</taxon>
        <taxon>Fungi</taxon>
        <taxon>Fungi incertae sedis</taxon>
        <taxon>Mucoromycota</taxon>
        <taxon>Mucoromycotina</taxon>
        <taxon>Mucoromycetes</taxon>
        <taxon>Mucorales</taxon>
        <taxon>Lichtheimiaceae</taxon>
        <taxon>Lichtheimia</taxon>
    </lineage>
</organism>
<feature type="transmembrane region" description="Helical" evidence="8">
    <location>
        <begin position="454"/>
        <end position="478"/>
    </location>
</feature>
<feature type="transmembrane region" description="Helical" evidence="8">
    <location>
        <begin position="553"/>
        <end position="584"/>
    </location>
</feature>
<evidence type="ECO:0000256" key="6">
    <source>
        <dbReference type="ARBA" id="ARBA00023136"/>
    </source>
</evidence>
<keyword evidence="4 8" id="KW-0812">Transmembrane</keyword>
<evidence type="ECO:0000256" key="8">
    <source>
        <dbReference type="SAM" id="Phobius"/>
    </source>
</evidence>
<dbReference type="GO" id="GO:0006487">
    <property type="term" value="P:protein N-linked glycosylation"/>
    <property type="evidence" value="ECO:0007669"/>
    <property type="project" value="TreeGrafter"/>
</dbReference>
<dbReference type="AlphaFoldDB" id="A0A068RI69"/>
<comment type="similarity">
    <text evidence="2">Belongs to the glycosyltransferase 15 family.</text>
</comment>
<sequence length="690" mass="78060">MALRSFYQKTIVRTAFFFTVLFFCSYLIPHNLSLRSLSSSSSTTTTRYPISSNVDPTRWSNASQSRQPNPHFNAAYVTLTKSDAESLGNLRKTIRNLEDSVNRERGYPYIIFCSEPLSQDSRELVRALTHADVEFYDLDSTMYGYSDTIDLDKAAEARRRMSDVIFGDDENYRFASRFMAGVIFRHPALQHIDYYWRFETGTEYVCPLDFDPFQYMYDHQKKLSFSMALYEYEETIPTLFTTIMEFANMNSGLVQSMSNKNSLWHFIIDSETKVFNRCHFWSNFQIADLNFFRGEAYQAYFDHIEKAGGIFYERWGDPIIQSLGAVLLLEKNDVHFWDNIGYRVADYFTHCPSDKALYKKCSCRPEQNFDFDGYSCLRANTSHPIQKSLDSVSRSLTLVPPLHTRIIYTSHDMDNTTPSGFRHAPVSKFLVEVIGGCSIAAALLNVRTVNLPPVWRAVISSCTFGSVGHTVIGTWLLYRMRIIERHSGSPKYAAFVFLSLVTSALLQAGAHRFLNFKMSGPYAILFAMLCQFHHIIPASSRFPLFGTTVSDKIYVYLAAAQMMLANTSIVTPCICGITSGLLYASNVGNIKKWRFPFWKKSRPAPSSNTSSSSNTTAADASIGLSSSHMSQPTGDLRQRSAEQDVQVSEENINAMSSMFPNVSRDAVASALISAKNDMNRAADILLNMGD</sequence>
<evidence type="ECO:0000256" key="5">
    <source>
        <dbReference type="ARBA" id="ARBA00022989"/>
    </source>
</evidence>
<reference evidence="10" key="1">
    <citation type="submission" date="2013-08" db="EMBL/GenBank/DDBJ databases">
        <title>Gene expansion shapes genome architecture in the human pathogen Lichtheimia corymbifera: an evolutionary genomics analysis in the ancient terrestrial Mucorales (Mucoromycotina).</title>
        <authorList>
            <person name="Schwartze V.U."/>
            <person name="Winter S."/>
            <person name="Shelest E."/>
            <person name="Marcet-Houben M."/>
            <person name="Horn F."/>
            <person name="Wehner S."/>
            <person name="Hoffmann K."/>
            <person name="Riege K."/>
            <person name="Sammeth M."/>
            <person name="Nowrousian M."/>
            <person name="Valiante V."/>
            <person name="Linde J."/>
            <person name="Jacobsen I.D."/>
            <person name="Marz M."/>
            <person name="Brakhage A.A."/>
            <person name="Gabaldon T."/>
            <person name="Bocker S."/>
            <person name="Voigt K."/>
        </authorList>
    </citation>
    <scope>NUCLEOTIDE SEQUENCE [LARGE SCALE GENOMIC DNA]</scope>
    <source>
        <strain evidence="10">FSU 9682</strain>
    </source>
</reference>
<feature type="region of interest" description="Disordered" evidence="7">
    <location>
        <begin position="624"/>
        <end position="645"/>
    </location>
</feature>
<dbReference type="EMBL" id="CBTN010000004">
    <property type="protein sequence ID" value="CDH49878.1"/>
    <property type="molecule type" value="Genomic_DNA"/>
</dbReference>
<keyword evidence="3" id="KW-0808">Transferase</keyword>
<feature type="transmembrane region" description="Helical" evidence="8">
    <location>
        <begin position="6"/>
        <end position="28"/>
    </location>
</feature>
<dbReference type="STRING" id="1263082.A0A068RI69"/>
<dbReference type="InterPro" id="IPR035952">
    <property type="entry name" value="Rhomboid-like_sf"/>
</dbReference>
<comment type="caution">
    <text evidence="10">The sequence shown here is derived from an EMBL/GenBank/DDBJ whole genome shotgun (WGS) entry which is preliminary data.</text>
</comment>
<gene>
    <name evidence="10" type="ORF">LCOR_01605.1</name>
</gene>
<feature type="compositionally biased region" description="Polar residues" evidence="7">
    <location>
        <begin position="624"/>
        <end position="633"/>
    </location>
</feature>
<evidence type="ECO:0000256" key="4">
    <source>
        <dbReference type="ARBA" id="ARBA00022692"/>
    </source>
</evidence>
<dbReference type="InterPro" id="IPR009060">
    <property type="entry name" value="UBA-like_sf"/>
</dbReference>
<dbReference type="InterPro" id="IPR003892">
    <property type="entry name" value="CUE"/>
</dbReference>
<evidence type="ECO:0000256" key="7">
    <source>
        <dbReference type="SAM" id="MobiDB-lite"/>
    </source>
</evidence>
<dbReference type="PANTHER" id="PTHR31121">
    <property type="entry name" value="ALPHA-1,2 MANNOSYLTRANSFERASE KTR1"/>
    <property type="match status" value="1"/>
</dbReference>
<protein>
    <submittedName>
        <fullName evidence="10">Glycosyltransferase family 15 protein</fullName>
    </submittedName>
</protein>
<comment type="subcellular location">
    <subcellularLocation>
        <location evidence="1">Membrane</location>
        <topology evidence="1">Multi-pass membrane protein</topology>
    </subcellularLocation>
</comment>
<name>A0A068RI69_9FUNG</name>
<evidence type="ECO:0000256" key="2">
    <source>
        <dbReference type="ARBA" id="ARBA00007677"/>
    </source>
</evidence>
<keyword evidence="5 8" id="KW-1133">Transmembrane helix</keyword>
<dbReference type="InterPro" id="IPR002685">
    <property type="entry name" value="Glyco_trans_15"/>
</dbReference>
<evidence type="ECO:0000256" key="3">
    <source>
        <dbReference type="ARBA" id="ARBA00022679"/>
    </source>
</evidence>
<keyword evidence="11" id="KW-1185">Reference proteome</keyword>
<accession>A0A068RI69</accession>
<dbReference type="OrthoDB" id="439943at2759"/>
<dbReference type="GO" id="GO:0005794">
    <property type="term" value="C:Golgi apparatus"/>
    <property type="evidence" value="ECO:0007669"/>
    <property type="project" value="TreeGrafter"/>
</dbReference>
<dbReference type="SUPFAM" id="SSF144091">
    <property type="entry name" value="Rhomboid-like"/>
    <property type="match status" value="1"/>
</dbReference>
<keyword evidence="6 8" id="KW-0472">Membrane</keyword>
<dbReference type="VEuPathDB" id="FungiDB:LCOR_01605.1"/>
<dbReference type="GO" id="GO:0000026">
    <property type="term" value="F:alpha-1,2-mannosyltransferase activity"/>
    <property type="evidence" value="ECO:0007669"/>
    <property type="project" value="TreeGrafter"/>
</dbReference>
<dbReference type="Pfam" id="PF02845">
    <property type="entry name" value="CUE"/>
    <property type="match status" value="1"/>
</dbReference>
<evidence type="ECO:0000313" key="11">
    <source>
        <dbReference type="Proteomes" id="UP000027586"/>
    </source>
</evidence>
<dbReference type="Proteomes" id="UP000027586">
    <property type="component" value="Unassembled WGS sequence"/>
</dbReference>
<dbReference type="Gene3D" id="3.90.550.10">
    <property type="entry name" value="Spore Coat Polysaccharide Biosynthesis Protein SpsA, Chain A"/>
    <property type="match status" value="1"/>
</dbReference>
<dbReference type="GO" id="GO:0000032">
    <property type="term" value="P:cell wall mannoprotein biosynthetic process"/>
    <property type="evidence" value="ECO:0007669"/>
    <property type="project" value="TreeGrafter"/>
</dbReference>
<dbReference type="Pfam" id="PF01793">
    <property type="entry name" value="Glyco_transf_15"/>
    <property type="match status" value="1"/>
</dbReference>
<dbReference type="SUPFAM" id="SSF46934">
    <property type="entry name" value="UBA-like"/>
    <property type="match status" value="1"/>
</dbReference>
<evidence type="ECO:0000256" key="1">
    <source>
        <dbReference type="ARBA" id="ARBA00004141"/>
    </source>
</evidence>
<dbReference type="PANTHER" id="PTHR31121:SF6">
    <property type="entry name" value="ALPHA-1,2 MANNOSYLTRANSFERASE KTR1"/>
    <property type="match status" value="1"/>
</dbReference>
<dbReference type="SUPFAM" id="SSF53448">
    <property type="entry name" value="Nucleotide-diphospho-sugar transferases"/>
    <property type="match status" value="1"/>
</dbReference>
<feature type="transmembrane region" description="Helical" evidence="8">
    <location>
        <begin position="490"/>
        <end position="510"/>
    </location>
</feature>
<dbReference type="GO" id="GO:0043130">
    <property type="term" value="F:ubiquitin binding"/>
    <property type="evidence" value="ECO:0007669"/>
    <property type="project" value="InterPro"/>
</dbReference>
<dbReference type="InterPro" id="IPR029044">
    <property type="entry name" value="Nucleotide-diphossugar_trans"/>
</dbReference>
<dbReference type="GO" id="GO:0016020">
    <property type="term" value="C:membrane"/>
    <property type="evidence" value="ECO:0007669"/>
    <property type="project" value="UniProtKB-SubCell"/>
</dbReference>
<dbReference type="PROSITE" id="PS51140">
    <property type="entry name" value="CUE"/>
    <property type="match status" value="1"/>
</dbReference>
<evidence type="ECO:0000259" key="9">
    <source>
        <dbReference type="PROSITE" id="PS51140"/>
    </source>
</evidence>
<dbReference type="Gene3D" id="1.10.8.10">
    <property type="entry name" value="DNA helicase RuvA subunit, C-terminal domain"/>
    <property type="match status" value="1"/>
</dbReference>
<proteinExistence type="inferred from homology"/>